<proteinExistence type="predicted"/>
<gene>
    <name evidence="1" type="ORF">BB561_001131</name>
</gene>
<accession>A0A2T9YW12</accession>
<protein>
    <submittedName>
        <fullName evidence="1">Uncharacterized protein</fullName>
    </submittedName>
</protein>
<evidence type="ECO:0000313" key="2">
    <source>
        <dbReference type="Proteomes" id="UP000245383"/>
    </source>
</evidence>
<dbReference type="AlphaFoldDB" id="A0A2T9YW12"/>
<evidence type="ECO:0000313" key="1">
    <source>
        <dbReference type="EMBL" id="PVU96533.1"/>
    </source>
</evidence>
<reference evidence="1 2" key="1">
    <citation type="journal article" date="2018" name="MBio">
        <title>Comparative Genomics Reveals the Core Gene Toolbox for the Fungus-Insect Symbiosis.</title>
        <authorList>
            <person name="Wang Y."/>
            <person name="Stata M."/>
            <person name="Wang W."/>
            <person name="Stajich J.E."/>
            <person name="White M.M."/>
            <person name="Moncalvo J.M."/>
        </authorList>
    </citation>
    <scope>NUCLEOTIDE SEQUENCE [LARGE SCALE GENOMIC DNA]</scope>
    <source>
        <strain evidence="1 2">SWE-8-4</strain>
    </source>
</reference>
<sequence length="191" mass="21352">MILQAKVLKNVLNQALTGDTKLLFTDVGVLLSQVHSKDFFLKKVCSDAETLLKDHQASKINETSQFISSGSSNMSALDLNLNQNEPLEQITTITKNKLLDTNLDLADSIRGFIAIMAAMWTRYERIKYFVGAPPEQEEFDPEQEYSNDLDVLCVESENLKTVVVPLYEYRILLSGSSDVPLGLLKAKVISH</sequence>
<dbReference type="Gene3D" id="3.30.450.30">
    <property type="entry name" value="Dynein light chain 2a, cytoplasmic"/>
    <property type="match status" value="1"/>
</dbReference>
<dbReference type="Proteomes" id="UP000245383">
    <property type="component" value="Unassembled WGS sequence"/>
</dbReference>
<keyword evidence="2" id="KW-1185">Reference proteome</keyword>
<dbReference type="OrthoDB" id="271745at2759"/>
<dbReference type="EMBL" id="MBFR01000030">
    <property type="protein sequence ID" value="PVU96533.1"/>
    <property type="molecule type" value="Genomic_DNA"/>
</dbReference>
<organism evidence="1 2">
    <name type="scientific">Smittium simulii</name>
    <dbReference type="NCBI Taxonomy" id="133385"/>
    <lineage>
        <taxon>Eukaryota</taxon>
        <taxon>Fungi</taxon>
        <taxon>Fungi incertae sedis</taxon>
        <taxon>Zoopagomycota</taxon>
        <taxon>Kickxellomycotina</taxon>
        <taxon>Harpellomycetes</taxon>
        <taxon>Harpellales</taxon>
        <taxon>Legeriomycetaceae</taxon>
        <taxon>Smittium</taxon>
    </lineage>
</organism>
<name>A0A2T9YW12_9FUNG</name>
<comment type="caution">
    <text evidence="1">The sequence shown here is derived from an EMBL/GenBank/DDBJ whole genome shotgun (WGS) entry which is preliminary data.</text>
</comment>